<dbReference type="Proteomes" id="UP001358586">
    <property type="component" value="Chromosome 11"/>
</dbReference>
<reference evidence="2 3" key="1">
    <citation type="submission" date="2023-03" db="EMBL/GenBank/DDBJ databases">
        <title>WGS of Gossypium arboreum.</title>
        <authorList>
            <person name="Yu D."/>
        </authorList>
    </citation>
    <scope>NUCLEOTIDE SEQUENCE [LARGE SCALE GENOMIC DNA]</scope>
    <source>
        <tissue evidence="2">Leaf</tissue>
    </source>
</reference>
<protein>
    <submittedName>
        <fullName evidence="2">Uncharacterized protein</fullName>
    </submittedName>
</protein>
<organism evidence="2 3">
    <name type="scientific">Gossypium arboreum</name>
    <name type="common">Tree cotton</name>
    <name type="synonym">Gossypium nanking</name>
    <dbReference type="NCBI Taxonomy" id="29729"/>
    <lineage>
        <taxon>Eukaryota</taxon>
        <taxon>Viridiplantae</taxon>
        <taxon>Streptophyta</taxon>
        <taxon>Embryophyta</taxon>
        <taxon>Tracheophyta</taxon>
        <taxon>Spermatophyta</taxon>
        <taxon>Magnoliopsida</taxon>
        <taxon>eudicotyledons</taxon>
        <taxon>Gunneridae</taxon>
        <taxon>Pentapetalae</taxon>
        <taxon>rosids</taxon>
        <taxon>malvids</taxon>
        <taxon>Malvales</taxon>
        <taxon>Malvaceae</taxon>
        <taxon>Malvoideae</taxon>
        <taxon>Gossypium</taxon>
    </lineage>
</organism>
<feature type="transmembrane region" description="Helical" evidence="1">
    <location>
        <begin position="6"/>
        <end position="27"/>
    </location>
</feature>
<accession>A0ABR0NA21</accession>
<proteinExistence type="predicted"/>
<comment type="caution">
    <text evidence="2">The sequence shown here is derived from an EMBL/GenBank/DDBJ whole genome shotgun (WGS) entry which is preliminary data.</text>
</comment>
<dbReference type="EMBL" id="JARKNE010000011">
    <property type="protein sequence ID" value="KAK5787112.1"/>
    <property type="molecule type" value="Genomic_DNA"/>
</dbReference>
<keyword evidence="1" id="KW-0812">Transmembrane</keyword>
<keyword evidence="1" id="KW-1133">Transmembrane helix</keyword>
<name>A0ABR0NA21_GOSAR</name>
<keyword evidence="1" id="KW-0472">Membrane</keyword>
<keyword evidence="3" id="KW-1185">Reference proteome</keyword>
<evidence type="ECO:0000256" key="1">
    <source>
        <dbReference type="SAM" id="Phobius"/>
    </source>
</evidence>
<evidence type="ECO:0000313" key="3">
    <source>
        <dbReference type="Proteomes" id="UP001358586"/>
    </source>
</evidence>
<dbReference type="PROSITE" id="PS51257">
    <property type="entry name" value="PROKAR_LIPOPROTEIN"/>
    <property type="match status" value="1"/>
</dbReference>
<sequence>MKFGIHAPLGNILVVILIFGCFCNKLFNPYFTKKYSIPLDLFDKKKGVEPYLKQLDYVFFVRTPALNVVNRFEDERFDTILFVCTSFKCLHSHYSFSLVNAKHAVSHMKLKCLEIFICIGLEKLETLRVQEFAIF</sequence>
<gene>
    <name evidence="2" type="ORF">PVK06_041764</name>
</gene>
<evidence type="ECO:0000313" key="2">
    <source>
        <dbReference type="EMBL" id="KAK5787112.1"/>
    </source>
</evidence>